<evidence type="ECO:0000256" key="3">
    <source>
        <dbReference type="ARBA" id="ARBA00023274"/>
    </source>
</evidence>
<dbReference type="InterPro" id="IPR001854">
    <property type="entry name" value="Ribosomal_uL29"/>
</dbReference>
<proteinExistence type="inferred from homology"/>
<dbReference type="Proteomes" id="UP000034236">
    <property type="component" value="Unassembled WGS sequence"/>
</dbReference>
<accession>A0A0G0VYM7</accession>
<evidence type="ECO:0000256" key="4">
    <source>
        <dbReference type="ARBA" id="ARBA00035204"/>
    </source>
</evidence>
<dbReference type="InterPro" id="IPR036049">
    <property type="entry name" value="Ribosomal_uL29_sf"/>
</dbReference>
<protein>
    <recommendedName>
        <fullName evidence="4 5">Large ribosomal subunit protein uL29</fullName>
    </recommendedName>
</protein>
<sequence length="63" mass="7023">MAKLKQENLKGITKGELVKKLATLREEVRVVSFKAEGSRSKNVKELGGLKKQIARVLTQMNAK</sequence>
<keyword evidence="3 5" id="KW-0687">Ribonucleoprotein</keyword>
<comment type="caution">
    <text evidence="6">The sequence shown here is derived from an EMBL/GenBank/DDBJ whole genome shotgun (WGS) entry which is preliminary data.</text>
</comment>
<dbReference type="Pfam" id="PF00831">
    <property type="entry name" value="Ribosomal_L29"/>
    <property type="match status" value="1"/>
</dbReference>
<evidence type="ECO:0000313" key="7">
    <source>
        <dbReference type="Proteomes" id="UP000034236"/>
    </source>
</evidence>
<organism evidence="6 7">
    <name type="scientific">Candidatus Nomurabacteria bacterium GW2011_GWA2_41_25</name>
    <dbReference type="NCBI Taxonomy" id="1618736"/>
    <lineage>
        <taxon>Bacteria</taxon>
        <taxon>Candidatus Nomuraibacteriota</taxon>
    </lineage>
</organism>
<dbReference type="Gene3D" id="1.10.287.310">
    <property type="match status" value="1"/>
</dbReference>
<name>A0A0G0VYM7_9BACT</name>
<dbReference type="GO" id="GO:0005840">
    <property type="term" value="C:ribosome"/>
    <property type="evidence" value="ECO:0007669"/>
    <property type="project" value="UniProtKB-KW"/>
</dbReference>
<reference evidence="6 7" key="1">
    <citation type="journal article" date="2015" name="Nature">
        <title>rRNA introns, odd ribosomes, and small enigmatic genomes across a large radiation of phyla.</title>
        <authorList>
            <person name="Brown C.T."/>
            <person name="Hug L.A."/>
            <person name="Thomas B.C."/>
            <person name="Sharon I."/>
            <person name="Castelle C.J."/>
            <person name="Singh A."/>
            <person name="Wilkins M.J."/>
            <person name="Williams K.H."/>
            <person name="Banfield J.F."/>
        </authorList>
    </citation>
    <scope>NUCLEOTIDE SEQUENCE [LARGE SCALE GENOMIC DNA]</scope>
</reference>
<dbReference type="GO" id="GO:1990904">
    <property type="term" value="C:ribonucleoprotein complex"/>
    <property type="evidence" value="ECO:0007669"/>
    <property type="project" value="UniProtKB-KW"/>
</dbReference>
<evidence type="ECO:0000256" key="5">
    <source>
        <dbReference type="HAMAP-Rule" id="MF_00374"/>
    </source>
</evidence>
<comment type="similarity">
    <text evidence="1 5">Belongs to the universal ribosomal protein uL29 family.</text>
</comment>
<evidence type="ECO:0000256" key="2">
    <source>
        <dbReference type="ARBA" id="ARBA00022980"/>
    </source>
</evidence>
<dbReference type="HAMAP" id="MF_00374">
    <property type="entry name" value="Ribosomal_uL29"/>
    <property type="match status" value="1"/>
</dbReference>
<dbReference type="GO" id="GO:0003735">
    <property type="term" value="F:structural constituent of ribosome"/>
    <property type="evidence" value="ECO:0007669"/>
    <property type="project" value="InterPro"/>
</dbReference>
<evidence type="ECO:0000256" key="1">
    <source>
        <dbReference type="ARBA" id="ARBA00009254"/>
    </source>
</evidence>
<dbReference type="NCBIfam" id="TIGR00012">
    <property type="entry name" value="L29"/>
    <property type="match status" value="1"/>
</dbReference>
<evidence type="ECO:0000313" key="6">
    <source>
        <dbReference type="EMBL" id="KKS04822.1"/>
    </source>
</evidence>
<keyword evidence="2 5" id="KW-0689">Ribosomal protein</keyword>
<dbReference type="GO" id="GO:0006412">
    <property type="term" value="P:translation"/>
    <property type="evidence" value="ECO:0007669"/>
    <property type="project" value="UniProtKB-UniRule"/>
</dbReference>
<dbReference type="AlphaFoldDB" id="A0A0G0VYM7"/>
<gene>
    <name evidence="5" type="primary">rpmC</name>
    <name evidence="6" type="ORF">UU58_C0003G0020</name>
</gene>
<dbReference type="EMBL" id="LCBE01000003">
    <property type="protein sequence ID" value="KKS04822.1"/>
    <property type="molecule type" value="Genomic_DNA"/>
</dbReference>
<dbReference type="SUPFAM" id="SSF46561">
    <property type="entry name" value="Ribosomal protein L29 (L29p)"/>
    <property type="match status" value="1"/>
</dbReference>